<name>A0A2K3MJJ9_TRIPR</name>
<evidence type="ECO:0000313" key="1">
    <source>
        <dbReference type="EMBL" id="PNX90970.1"/>
    </source>
</evidence>
<dbReference type="AlphaFoldDB" id="A0A2K3MJJ9"/>
<evidence type="ECO:0000313" key="2">
    <source>
        <dbReference type="Proteomes" id="UP000236291"/>
    </source>
</evidence>
<comment type="caution">
    <text evidence="1">The sequence shown here is derived from an EMBL/GenBank/DDBJ whole genome shotgun (WGS) entry which is preliminary data.</text>
</comment>
<accession>A0A2K3MJJ9</accession>
<reference evidence="1 2" key="1">
    <citation type="journal article" date="2014" name="Am. J. Bot.">
        <title>Genome assembly and annotation for red clover (Trifolium pratense; Fabaceae).</title>
        <authorList>
            <person name="Istvanek J."/>
            <person name="Jaros M."/>
            <person name="Krenek A."/>
            <person name="Repkova J."/>
        </authorList>
    </citation>
    <scope>NUCLEOTIDE SEQUENCE [LARGE SCALE GENOMIC DNA]</scope>
    <source>
        <strain evidence="2">cv. Tatra</strain>
        <tissue evidence="1">Young leaves</tissue>
    </source>
</reference>
<reference evidence="1 2" key="2">
    <citation type="journal article" date="2017" name="Front. Plant Sci.">
        <title>Gene Classification and Mining of Molecular Markers Useful in Red Clover (Trifolium pratense) Breeding.</title>
        <authorList>
            <person name="Istvanek J."/>
            <person name="Dluhosova J."/>
            <person name="Dluhos P."/>
            <person name="Patkova L."/>
            <person name="Nedelnik J."/>
            <person name="Repkova J."/>
        </authorList>
    </citation>
    <scope>NUCLEOTIDE SEQUENCE [LARGE SCALE GENOMIC DNA]</scope>
    <source>
        <strain evidence="2">cv. Tatra</strain>
        <tissue evidence="1">Young leaves</tissue>
    </source>
</reference>
<dbReference type="EMBL" id="ASHM01064567">
    <property type="protein sequence ID" value="PNX90970.1"/>
    <property type="molecule type" value="Genomic_DNA"/>
</dbReference>
<protein>
    <submittedName>
        <fullName evidence="1">Peroxisomal membrane protein 2-like</fullName>
    </submittedName>
</protein>
<sequence>RSVAEDRETLPVVSKDTNVLDTSSPSKDDNTEVVRDTDDDILISRAINATIVLGFGAFAVTKLLTIDHDYWHVSFFYFISKVPFFFHF</sequence>
<feature type="non-terminal residue" evidence="1">
    <location>
        <position position="1"/>
    </location>
</feature>
<proteinExistence type="predicted"/>
<gene>
    <name evidence="1" type="ORF">L195_g047099</name>
</gene>
<dbReference type="STRING" id="57577.A0A2K3MJJ9"/>
<organism evidence="1 2">
    <name type="scientific">Trifolium pratense</name>
    <name type="common">Red clover</name>
    <dbReference type="NCBI Taxonomy" id="57577"/>
    <lineage>
        <taxon>Eukaryota</taxon>
        <taxon>Viridiplantae</taxon>
        <taxon>Streptophyta</taxon>
        <taxon>Embryophyta</taxon>
        <taxon>Tracheophyta</taxon>
        <taxon>Spermatophyta</taxon>
        <taxon>Magnoliopsida</taxon>
        <taxon>eudicotyledons</taxon>
        <taxon>Gunneridae</taxon>
        <taxon>Pentapetalae</taxon>
        <taxon>rosids</taxon>
        <taxon>fabids</taxon>
        <taxon>Fabales</taxon>
        <taxon>Fabaceae</taxon>
        <taxon>Papilionoideae</taxon>
        <taxon>50 kb inversion clade</taxon>
        <taxon>NPAAA clade</taxon>
        <taxon>Hologalegina</taxon>
        <taxon>IRL clade</taxon>
        <taxon>Trifolieae</taxon>
        <taxon>Trifolium</taxon>
    </lineage>
</organism>
<dbReference type="Proteomes" id="UP000236291">
    <property type="component" value="Unassembled WGS sequence"/>
</dbReference>
<dbReference type="ExpressionAtlas" id="A0A2K3MJJ9">
    <property type="expression patterns" value="baseline"/>
</dbReference>